<evidence type="ECO:0000313" key="2">
    <source>
        <dbReference type="EMBL" id="XCO00335.1"/>
    </source>
</evidence>
<evidence type="ECO:0000256" key="1">
    <source>
        <dbReference type="SAM" id="MobiDB-lite"/>
    </source>
</evidence>
<evidence type="ECO:0000313" key="3">
    <source>
        <dbReference type="EMBL" id="XCO00433.1"/>
    </source>
</evidence>
<dbReference type="EMBL" id="PP965497">
    <property type="protein sequence ID" value="XCO00335.1"/>
    <property type="molecule type" value="Genomic_DNA"/>
</dbReference>
<name>A0AAU8MJS6_9CAUD</name>
<proteinExistence type="predicted"/>
<feature type="compositionally biased region" description="Basic and acidic residues" evidence="1">
    <location>
        <begin position="91"/>
        <end position="100"/>
    </location>
</feature>
<reference evidence="3" key="1">
    <citation type="submission" date="2024-06" db="EMBL/GenBank/DDBJ databases">
        <title>Intestivirid acquisition increases across infancy in a wild primate population.</title>
        <authorList>
            <person name="Schneider-Creas I.A."/>
            <person name="Moya I.L."/>
            <person name="Chiou K.L."/>
            <person name="Baniel A."/>
            <person name="Azanaw Haile A."/>
            <person name="Kebede F."/>
            <person name="Abebe B."/>
            <person name="Snyder-Mackler N."/>
            <person name="Varsani A."/>
        </authorList>
    </citation>
    <scope>NUCLEOTIDE SEQUENCE</scope>
    <source>
        <strain evidence="2">Int_RNL_2016_0117_DIX</strain>
        <strain evidence="4">Int_RNL_2017_0546_COW</strain>
        <strain evidence="3">Int_RNL_2018_0945_COW</strain>
    </source>
</reference>
<accession>A0AAU8MJS6</accession>
<evidence type="ECO:0000313" key="4">
    <source>
        <dbReference type="EMBL" id="XCO00530.1"/>
    </source>
</evidence>
<feature type="compositionally biased region" description="Basic and acidic residues" evidence="1">
    <location>
        <begin position="73"/>
        <end position="83"/>
    </location>
</feature>
<sequence length="100" mass="11317">MAKKHDESTDVRILRRLGCNFSTMASATEKCAVKCISVPKTLGIRALGRVDYLVNILGYRKVSGISNTTRNSETSDSKSFRDIKKQKKEHKLTDKTKKRK</sequence>
<dbReference type="EMBL" id="PP965499">
    <property type="protein sequence ID" value="XCO00530.1"/>
    <property type="molecule type" value="Genomic_DNA"/>
</dbReference>
<protein>
    <submittedName>
        <fullName evidence="3">Uncharacterized protein</fullName>
    </submittedName>
</protein>
<organism evidence="3">
    <name type="scientific">Geladintestivirus 1</name>
    <dbReference type="NCBI Taxonomy" id="3233133"/>
    <lineage>
        <taxon>Viruses</taxon>
        <taxon>Duplodnaviria</taxon>
        <taxon>Heunggongvirae</taxon>
        <taxon>Uroviricota</taxon>
        <taxon>Caudoviricetes</taxon>
        <taxon>Crassvirales</taxon>
    </lineage>
</organism>
<dbReference type="EMBL" id="PP965498">
    <property type="protein sequence ID" value="XCO00433.1"/>
    <property type="molecule type" value="Genomic_DNA"/>
</dbReference>
<feature type="region of interest" description="Disordered" evidence="1">
    <location>
        <begin position="66"/>
        <end position="100"/>
    </location>
</feature>